<dbReference type="InterPro" id="IPR050638">
    <property type="entry name" value="AA-Vitamin_Transporters"/>
</dbReference>
<comment type="subcellular location">
    <subcellularLocation>
        <location evidence="1">Membrane</location>
        <topology evidence="1">Multi-pass membrane protein</topology>
    </subcellularLocation>
</comment>
<dbReference type="GO" id="GO:0016020">
    <property type="term" value="C:membrane"/>
    <property type="evidence" value="ECO:0007669"/>
    <property type="project" value="UniProtKB-SubCell"/>
</dbReference>
<accession>A0A1I0NKL5</accession>
<dbReference type="OrthoDB" id="1117213at2"/>
<evidence type="ECO:0000313" key="8">
    <source>
        <dbReference type="EMBL" id="SEW01737.1"/>
    </source>
</evidence>
<dbReference type="Pfam" id="PF00892">
    <property type="entry name" value="EamA"/>
    <property type="match status" value="2"/>
</dbReference>
<keyword evidence="9" id="KW-1185">Reference proteome</keyword>
<keyword evidence="3 6" id="KW-0812">Transmembrane</keyword>
<evidence type="ECO:0000313" key="9">
    <source>
        <dbReference type="Proteomes" id="UP000199437"/>
    </source>
</evidence>
<feature type="transmembrane region" description="Helical" evidence="6">
    <location>
        <begin position="243"/>
        <end position="265"/>
    </location>
</feature>
<feature type="transmembrane region" description="Helical" evidence="6">
    <location>
        <begin position="271"/>
        <end position="288"/>
    </location>
</feature>
<name>A0A1I0NKL5_9BACT</name>
<feature type="transmembrane region" description="Helical" evidence="6">
    <location>
        <begin position="93"/>
        <end position="115"/>
    </location>
</feature>
<evidence type="ECO:0000256" key="2">
    <source>
        <dbReference type="ARBA" id="ARBA00007362"/>
    </source>
</evidence>
<evidence type="ECO:0000256" key="1">
    <source>
        <dbReference type="ARBA" id="ARBA00004141"/>
    </source>
</evidence>
<dbReference type="GeneID" id="99985994"/>
<keyword evidence="5 6" id="KW-0472">Membrane</keyword>
<dbReference type="STRING" id="1267423.SAMN05216290_1262"/>
<keyword evidence="4 6" id="KW-1133">Transmembrane helix</keyword>
<feature type="transmembrane region" description="Helical" evidence="6">
    <location>
        <begin position="217"/>
        <end position="236"/>
    </location>
</feature>
<dbReference type="SUPFAM" id="SSF103481">
    <property type="entry name" value="Multidrug resistance efflux transporter EmrE"/>
    <property type="match status" value="2"/>
</dbReference>
<gene>
    <name evidence="8" type="ORF">SAMN05216290_1262</name>
</gene>
<feature type="transmembrane region" description="Helical" evidence="6">
    <location>
        <begin position="149"/>
        <end position="170"/>
    </location>
</feature>
<dbReference type="PANTHER" id="PTHR32322:SF2">
    <property type="entry name" value="EAMA DOMAIN-CONTAINING PROTEIN"/>
    <property type="match status" value="1"/>
</dbReference>
<evidence type="ECO:0000256" key="4">
    <source>
        <dbReference type="ARBA" id="ARBA00022989"/>
    </source>
</evidence>
<feature type="domain" description="EamA" evidence="7">
    <location>
        <begin position="153"/>
        <end position="289"/>
    </location>
</feature>
<protein>
    <submittedName>
        <fullName evidence="8">Permease of the drug/metabolite transporter (DMT) superfamily</fullName>
    </submittedName>
</protein>
<comment type="similarity">
    <text evidence="2">Belongs to the EamA transporter family.</text>
</comment>
<feature type="transmembrane region" description="Helical" evidence="6">
    <location>
        <begin position="177"/>
        <end position="197"/>
    </location>
</feature>
<organism evidence="8 9">
    <name type="scientific">Roseivirga pacifica</name>
    <dbReference type="NCBI Taxonomy" id="1267423"/>
    <lineage>
        <taxon>Bacteria</taxon>
        <taxon>Pseudomonadati</taxon>
        <taxon>Bacteroidota</taxon>
        <taxon>Cytophagia</taxon>
        <taxon>Cytophagales</taxon>
        <taxon>Roseivirgaceae</taxon>
        <taxon>Roseivirga</taxon>
    </lineage>
</organism>
<dbReference type="InterPro" id="IPR000620">
    <property type="entry name" value="EamA_dom"/>
</dbReference>
<feature type="transmembrane region" description="Helical" evidence="6">
    <location>
        <begin position="7"/>
        <end position="26"/>
    </location>
</feature>
<dbReference type="PANTHER" id="PTHR32322">
    <property type="entry name" value="INNER MEMBRANE TRANSPORTER"/>
    <property type="match status" value="1"/>
</dbReference>
<reference evidence="9" key="1">
    <citation type="submission" date="2016-10" db="EMBL/GenBank/DDBJ databases">
        <authorList>
            <person name="Varghese N."/>
            <person name="Submissions S."/>
        </authorList>
    </citation>
    <scope>NUCLEOTIDE SEQUENCE [LARGE SCALE GENOMIC DNA]</scope>
    <source>
        <strain evidence="9">CGMCC 1.12402</strain>
    </source>
</reference>
<dbReference type="InterPro" id="IPR037185">
    <property type="entry name" value="EmrE-like"/>
</dbReference>
<dbReference type="EMBL" id="FOIR01000001">
    <property type="protein sequence ID" value="SEW01737.1"/>
    <property type="molecule type" value="Genomic_DNA"/>
</dbReference>
<feature type="transmembrane region" description="Helical" evidence="6">
    <location>
        <begin position="124"/>
        <end position="143"/>
    </location>
</feature>
<dbReference type="RefSeq" id="WP_090257660.1">
    <property type="nucleotide sequence ID" value="NZ_FOIR01000001.1"/>
</dbReference>
<evidence type="ECO:0000259" key="7">
    <source>
        <dbReference type="Pfam" id="PF00892"/>
    </source>
</evidence>
<dbReference type="AlphaFoldDB" id="A0A1I0NKL5"/>
<sequence>MKNTNVLAWGILAILALIWGSSFILIKRGLEVFGPGEVGAVRILAACLFLVPVSIPRLRKLSPRHIKLLFLIGLVGTFFPAFLFAIGQTRLDSGITGVLNGLTPIFTLIIGGLFFQQKFTKHNYIGLILAFVGTVVLLTAGSGGDISEFNYYAFFIVLATLCYGTNLNVIKRYLADLNPVVITSVSILLVGPFAGIYLLTATDFETKLATAEGAWRALGYVSLLGVMGTALALILFNKLVQITTPIFSSTVTYLIPIVALTWGILDGETLILGQMIGIASILVGVFITNRKKKMEAKTNSPQNSQA</sequence>
<feature type="transmembrane region" description="Helical" evidence="6">
    <location>
        <begin position="68"/>
        <end position="87"/>
    </location>
</feature>
<feature type="transmembrane region" description="Helical" evidence="6">
    <location>
        <begin position="38"/>
        <end position="56"/>
    </location>
</feature>
<evidence type="ECO:0000256" key="6">
    <source>
        <dbReference type="SAM" id="Phobius"/>
    </source>
</evidence>
<evidence type="ECO:0000256" key="5">
    <source>
        <dbReference type="ARBA" id="ARBA00023136"/>
    </source>
</evidence>
<dbReference type="Proteomes" id="UP000199437">
    <property type="component" value="Unassembled WGS sequence"/>
</dbReference>
<proteinExistence type="inferred from homology"/>
<feature type="domain" description="EamA" evidence="7">
    <location>
        <begin position="12"/>
        <end position="138"/>
    </location>
</feature>
<evidence type="ECO:0000256" key="3">
    <source>
        <dbReference type="ARBA" id="ARBA00022692"/>
    </source>
</evidence>